<evidence type="ECO:0000313" key="1">
    <source>
        <dbReference type="EMBL" id="QPH54101.1"/>
    </source>
</evidence>
<dbReference type="Gene3D" id="3.40.1730.10">
    <property type="entry name" value="pa0076 domain"/>
    <property type="match status" value="1"/>
</dbReference>
<organism evidence="1 2">
    <name type="scientific">Pontivivens ytuae</name>
    <dbReference type="NCBI Taxonomy" id="2789856"/>
    <lineage>
        <taxon>Bacteria</taxon>
        <taxon>Pseudomonadati</taxon>
        <taxon>Pseudomonadota</taxon>
        <taxon>Alphaproteobacteria</taxon>
        <taxon>Rhodobacterales</taxon>
        <taxon>Paracoccaceae</taxon>
        <taxon>Pontivivens</taxon>
    </lineage>
</organism>
<keyword evidence="2" id="KW-1185">Reference proteome</keyword>
<dbReference type="NCBIfam" id="TIGR03373">
    <property type="entry name" value="VI_minor_4"/>
    <property type="match status" value="1"/>
</dbReference>
<dbReference type="AlphaFoldDB" id="A0A7S9LS34"/>
<dbReference type="EMBL" id="CP064942">
    <property type="protein sequence ID" value="QPH54101.1"/>
    <property type="molecule type" value="Genomic_DNA"/>
</dbReference>
<dbReference type="InterPro" id="IPR017748">
    <property type="entry name" value="TagF"/>
</dbReference>
<dbReference type="KEGG" id="poz:I0K15_20405"/>
<accession>A0A7S9LS34</accession>
<dbReference type="InterPro" id="IPR038225">
    <property type="entry name" value="TagF_sf"/>
</dbReference>
<reference evidence="1 2" key="1">
    <citation type="submission" date="2020-11" db="EMBL/GenBank/DDBJ databases">
        <title>Description of Pontivivens ytuae sp. nov. isolated from deep sea sediment of Mariana Trench.</title>
        <authorList>
            <person name="Wang Z."/>
            <person name="Sun Q.-L."/>
            <person name="Xu X.-D."/>
            <person name="Tang Y.-Z."/>
            <person name="Zhang J."/>
        </authorList>
    </citation>
    <scope>NUCLEOTIDE SEQUENCE [LARGE SCALE GENOMIC DNA]</scope>
    <source>
        <strain evidence="1 2">MT2928</strain>
    </source>
</reference>
<dbReference type="Proteomes" id="UP000594800">
    <property type="component" value="Chromosome"/>
</dbReference>
<evidence type="ECO:0000313" key="2">
    <source>
        <dbReference type="Proteomes" id="UP000594800"/>
    </source>
</evidence>
<gene>
    <name evidence="1" type="primary">tagF</name>
    <name evidence="1" type="ORF">I0K15_20405</name>
</gene>
<name>A0A7S9LS34_9RHOB</name>
<protein>
    <submittedName>
        <fullName evidence="1">Type VI secretion system-associated protein TagF</fullName>
    </submittedName>
</protein>
<dbReference type="Pfam" id="PF09867">
    <property type="entry name" value="TagF_N"/>
    <property type="match status" value="1"/>
</dbReference>
<proteinExistence type="predicted"/>
<sequence length="216" mass="22777">MQAAYGWYGKVPCVGDFVRAGLSPDFVRGWDRWMQALLVAGGKALGDRWDACYMGAPIWRFALSPGLCGAHAVAGVVMPSVDRVGRRFPLCLAAEMESSAWGAYRAAALTFDALEETALAMLEDGATLEGLEEMLAALPAPNPTELVASEGPLPTIVTTAAPEHGFAALGTSDPAALWIAQVEGANRVMLTSTLPEGPEAARTLFDLAAPTWRIAS</sequence>